<dbReference type="EMBL" id="MNCJ02000323">
    <property type="protein sequence ID" value="KAF5794438.1"/>
    <property type="molecule type" value="Genomic_DNA"/>
</dbReference>
<evidence type="ECO:0000313" key="1">
    <source>
        <dbReference type="EMBL" id="KAF5794438.1"/>
    </source>
</evidence>
<sequence length="49" mass="5890">MIIHFANTSSVTSSDCLNKSCPNYMKFYVYCNDHYVKLIYYQNHYINLE</sequence>
<evidence type="ECO:0000313" key="2">
    <source>
        <dbReference type="Proteomes" id="UP000215914"/>
    </source>
</evidence>
<comment type="caution">
    <text evidence="1">The sequence shown here is derived from an EMBL/GenBank/DDBJ whole genome shotgun (WGS) entry which is preliminary data.</text>
</comment>
<gene>
    <name evidence="1" type="ORF">HanXRQr2_Chr08g0328071</name>
</gene>
<reference evidence="1" key="1">
    <citation type="journal article" date="2017" name="Nature">
        <title>The sunflower genome provides insights into oil metabolism, flowering and Asterid evolution.</title>
        <authorList>
            <person name="Badouin H."/>
            <person name="Gouzy J."/>
            <person name="Grassa C.J."/>
            <person name="Murat F."/>
            <person name="Staton S.E."/>
            <person name="Cottret L."/>
            <person name="Lelandais-Briere C."/>
            <person name="Owens G.L."/>
            <person name="Carrere S."/>
            <person name="Mayjonade B."/>
            <person name="Legrand L."/>
            <person name="Gill N."/>
            <person name="Kane N.C."/>
            <person name="Bowers J.E."/>
            <person name="Hubner S."/>
            <person name="Bellec A."/>
            <person name="Berard A."/>
            <person name="Berges H."/>
            <person name="Blanchet N."/>
            <person name="Boniface M.C."/>
            <person name="Brunel D."/>
            <person name="Catrice O."/>
            <person name="Chaidir N."/>
            <person name="Claudel C."/>
            <person name="Donnadieu C."/>
            <person name="Faraut T."/>
            <person name="Fievet G."/>
            <person name="Helmstetter N."/>
            <person name="King M."/>
            <person name="Knapp S.J."/>
            <person name="Lai Z."/>
            <person name="Le Paslier M.C."/>
            <person name="Lippi Y."/>
            <person name="Lorenzon L."/>
            <person name="Mandel J.R."/>
            <person name="Marage G."/>
            <person name="Marchand G."/>
            <person name="Marquand E."/>
            <person name="Bret-Mestries E."/>
            <person name="Morien E."/>
            <person name="Nambeesan S."/>
            <person name="Nguyen T."/>
            <person name="Pegot-Espagnet P."/>
            <person name="Pouilly N."/>
            <person name="Raftis F."/>
            <person name="Sallet E."/>
            <person name="Schiex T."/>
            <person name="Thomas J."/>
            <person name="Vandecasteele C."/>
            <person name="Vares D."/>
            <person name="Vear F."/>
            <person name="Vautrin S."/>
            <person name="Crespi M."/>
            <person name="Mangin B."/>
            <person name="Burke J.M."/>
            <person name="Salse J."/>
            <person name="Munos S."/>
            <person name="Vincourt P."/>
            <person name="Rieseberg L.H."/>
            <person name="Langlade N.B."/>
        </authorList>
    </citation>
    <scope>NUCLEOTIDE SEQUENCE</scope>
    <source>
        <tissue evidence="1">Leaves</tissue>
    </source>
</reference>
<dbReference type="AlphaFoldDB" id="A0A9K3NCG8"/>
<name>A0A9K3NCG8_HELAN</name>
<reference evidence="1" key="2">
    <citation type="submission" date="2020-06" db="EMBL/GenBank/DDBJ databases">
        <title>Helianthus annuus Genome sequencing and assembly Release 2.</title>
        <authorList>
            <person name="Gouzy J."/>
            <person name="Langlade N."/>
            <person name="Munos S."/>
        </authorList>
    </citation>
    <scope>NUCLEOTIDE SEQUENCE</scope>
    <source>
        <tissue evidence="1">Leaves</tissue>
    </source>
</reference>
<dbReference type="Proteomes" id="UP000215914">
    <property type="component" value="Unassembled WGS sequence"/>
</dbReference>
<dbReference type="Gramene" id="mRNA:HanXRQr2_Chr08g0328071">
    <property type="protein sequence ID" value="mRNA:HanXRQr2_Chr08g0328071"/>
    <property type="gene ID" value="HanXRQr2_Chr08g0328071"/>
</dbReference>
<organism evidence="1 2">
    <name type="scientific">Helianthus annuus</name>
    <name type="common">Common sunflower</name>
    <dbReference type="NCBI Taxonomy" id="4232"/>
    <lineage>
        <taxon>Eukaryota</taxon>
        <taxon>Viridiplantae</taxon>
        <taxon>Streptophyta</taxon>
        <taxon>Embryophyta</taxon>
        <taxon>Tracheophyta</taxon>
        <taxon>Spermatophyta</taxon>
        <taxon>Magnoliopsida</taxon>
        <taxon>eudicotyledons</taxon>
        <taxon>Gunneridae</taxon>
        <taxon>Pentapetalae</taxon>
        <taxon>asterids</taxon>
        <taxon>campanulids</taxon>
        <taxon>Asterales</taxon>
        <taxon>Asteraceae</taxon>
        <taxon>Asteroideae</taxon>
        <taxon>Heliantheae alliance</taxon>
        <taxon>Heliantheae</taxon>
        <taxon>Helianthus</taxon>
    </lineage>
</organism>
<proteinExistence type="predicted"/>
<keyword evidence="2" id="KW-1185">Reference proteome</keyword>
<accession>A0A9K3NCG8</accession>
<protein>
    <submittedName>
        <fullName evidence="1">Uncharacterized protein</fullName>
    </submittedName>
</protein>